<feature type="chain" id="PRO_5009535147" evidence="1">
    <location>
        <begin position="24"/>
        <end position="268"/>
    </location>
</feature>
<comment type="caution">
    <text evidence="2">The sequence shown here is derived from an EMBL/GenBank/DDBJ whole genome shotgun (WGS) entry which is preliminary data.</text>
</comment>
<evidence type="ECO:0000313" key="3">
    <source>
        <dbReference type="Proteomes" id="UP000177596"/>
    </source>
</evidence>
<dbReference type="EMBL" id="MGIL01000017">
    <property type="protein sequence ID" value="OGM88078.1"/>
    <property type="molecule type" value="Genomic_DNA"/>
</dbReference>
<sequence>MKKIFAILVVLILVIVPATTAFAGGNGFDQYGYNDNGNIFNGPASGWCLAGGQAANCMGVYSNDNLIMKWNEAWDACNDAGNNDPAVCAGAWTSNEWNGAFPGGSGEVWHYKIIWVGAATWNLTGNWGLNFVSTKYPGTYAHTLTVAADGSAIGASTGNTYTAAVSVAGNTVTIVATYLPGSGAYPYTYTANGTISAAGTIINGTWTATDGDNGTWYSTTGNAVLDEGSYWKNGGYRIWGNYEVVMDQGMSDGAHYWLTHATPNGYGN</sequence>
<feature type="signal peptide" evidence="1">
    <location>
        <begin position="1"/>
        <end position="23"/>
    </location>
</feature>
<accession>A0A1F8DJP0</accession>
<gene>
    <name evidence="2" type="ORF">A2573_01060</name>
</gene>
<name>A0A1F8DJP0_9BACT</name>
<evidence type="ECO:0000313" key="2">
    <source>
        <dbReference type="EMBL" id="OGM88078.1"/>
    </source>
</evidence>
<organism evidence="2 3">
    <name type="scientific">Candidatus Woesebacteria bacterium RIFOXYD1_FULL_43_18</name>
    <dbReference type="NCBI Taxonomy" id="1802551"/>
    <lineage>
        <taxon>Bacteria</taxon>
        <taxon>Candidatus Woeseibacteriota</taxon>
    </lineage>
</organism>
<dbReference type="Proteomes" id="UP000177596">
    <property type="component" value="Unassembled WGS sequence"/>
</dbReference>
<reference evidence="2 3" key="1">
    <citation type="journal article" date="2016" name="Nat. Commun.">
        <title>Thousands of microbial genomes shed light on interconnected biogeochemical processes in an aquifer system.</title>
        <authorList>
            <person name="Anantharaman K."/>
            <person name="Brown C.T."/>
            <person name="Hug L.A."/>
            <person name="Sharon I."/>
            <person name="Castelle C.J."/>
            <person name="Probst A.J."/>
            <person name="Thomas B.C."/>
            <person name="Singh A."/>
            <person name="Wilkins M.J."/>
            <person name="Karaoz U."/>
            <person name="Brodie E.L."/>
            <person name="Williams K.H."/>
            <person name="Hubbard S.S."/>
            <person name="Banfield J.F."/>
        </authorList>
    </citation>
    <scope>NUCLEOTIDE SEQUENCE [LARGE SCALE GENOMIC DNA]</scope>
</reference>
<evidence type="ECO:0000256" key="1">
    <source>
        <dbReference type="SAM" id="SignalP"/>
    </source>
</evidence>
<protein>
    <submittedName>
        <fullName evidence="2">Uncharacterized protein</fullName>
    </submittedName>
</protein>
<keyword evidence="1" id="KW-0732">Signal</keyword>
<proteinExistence type="predicted"/>
<dbReference type="AlphaFoldDB" id="A0A1F8DJP0"/>